<evidence type="ECO:0000313" key="2">
    <source>
        <dbReference type="Proteomes" id="UP000324897"/>
    </source>
</evidence>
<comment type="caution">
    <text evidence="1">The sequence shown here is derived from an EMBL/GenBank/DDBJ whole genome shotgun (WGS) entry which is preliminary data.</text>
</comment>
<sequence length="114" mass="12592">VSSRIREGAAISSVREDCCRSTSRIVMRSPVQAAPYRRHPHPCPSSGPRLRRCVLRRLRLHDARNPVPQGVASLQSLPRGATSLPSLPSSFQLKWDIFPASESLGTKKKADYSS</sequence>
<evidence type="ECO:0000313" key="1">
    <source>
        <dbReference type="EMBL" id="TVU46091.1"/>
    </source>
</evidence>
<dbReference type="Proteomes" id="UP000324897">
    <property type="component" value="Chromosome 5"/>
</dbReference>
<protein>
    <submittedName>
        <fullName evidence="1">Uncharacterized protein</fullName>
    </submittedName>
</protein>
<organism evidence="1 2">
    <name type="scientific">Eragrostis curvula</name>
    <name type="common">weeping love grass</name>
    <dbReference type="NCBI Taxonomy" id="38414"/>
    <lineage>
        <taxon>Eukaryota</taxon>
        <taxon>Viridiplantae</taxon>
        <taxon>Streptophyta</taxon>
        <taxon>Embryophyta</taxon>
        <taxon>Tracheophyta</taxon>
        <taxon>Spermatophyta</taxon>
        <taxon>Magnoliopsida</taxon>
        <taxon>Liliopsida</taxon>
        <taxon>Poales</taxon>
        <taxon>Poaceae</taxon>
        <taxon>PACMAD clade</taxon>
        <taxon>Chloridoideae</taxon>
        <taxon>Eragrostideae</taxon>
        <taxon>Eragrostidinae</taxon>
        <taxon>Eragrostis</taxon>
    </lineage>
</organism>
<dbReference type="EMBL" id="RWGY01000004">
    <property type="protein sequence ID" value="TVU46091.1"/>
    <property type="molecule type" value="Genomic_DNA"/>
</dbReference>
<accession>A0A5J9WDK9</accession>
<proteinExistence type="predicted"/>
<dbReference type="Gramene" id="TVU46091">
    <property type="protein sequence ID" value="TVU46091"/>
    <property type="gene ID" value="EJB05_05609"/>
</dbReference>
<reference evidence="1 2" key="1">
    <citation type="journal article" date="2019" name="Sci. Rep.">
        <title>A high-quality genome of Eragrostis curvula grass provides insights into Poaceae evolution and supports new strategies to enhance forage quality.</title>
        <authorList>
            <person name="Carballo J."/>
            <person name="Santos B.A.C.M."/>
            <person name="Zappacosta D."/>
            <person name="Garbus I."/>
            <person name="Selva J.P."/>
            <person name="Gallo C.A."/>
            <person name="Diaz A."/>
            <person name="Albertini E."/>
            <person name="Caccamo M."/>
            <person name="Echenique V."/>
        </authorList>
    </citation>
    <scope>NUCLEOTIDE SEQUENCE [LARGE SCALE GENOMIC DNA]</scope>
    <source>
        <strain evidence="2">cv. Victoria</strain>
        <tissue evidence="1">Leaf</tissue>
    </source>
</reference>
<feature type="non-terminal residue" evidence="1">
    <location>
        <position position="1"/>
    </location>
</feature>
<gene>
    <name evidence="1" type="ORF">EJB05_05609</name>
</gene>
<name>A0A5J9WDK9_9POAL</name>
<dbReference type="AlphaFoldDB" id="A0A5J9WDK9"/>
<keyword evidence="2" id="KW-1185">Reference proteome</keyword>